<dbReference type="GeneID" id="104994975"/>
<keyword evidence="2 6" id="KW-0812">Transmembrane</keyword>
<evidence type="ECO:0000256" key="2">
    <source>
        <dbReference type="ARBA" id="ARBA00022692"/>
    </source>
</evidence>
<dbReference type="Gene3D" id="1.10.287.70">
    <property type="match status" value="1"/>
</dbReference>
<organism evidence="7 8">
    <name type="scientific">Bison bison bison</name>
    <name type="common">North American plains bison</name>
    <dbReference type="NCBI Taxonomy" id="43346"/>
    <lineage>
        <taxon>Eukaryota</taxon>
        <taxon>Metazoa</taxon>
        <taxon>Chordata</taxon>
        <taxon>Craniata</taxon>
        <taxon>Vertebrata</taxon>
        <taxon>Euteleostomi</taxon>
        <taxon>Mammalia</taxon>
        <taxon>Eutheria</taxon>
        <taxon>Laurasiatheria</taxon>
        <taxon>Artiodactyla</taxon>
        <taxon>Ruminantia</taxon>
        <taxon>Pecora</taxon>
        <taxon>Bovidae</taxon>
        <taxon>Bovinae</taxon>
        <taxon>Bison</taxon>
    </lineage>
</organism>
<keyword evidence="8" id="KW-0813">Transport</keyword>
<accession>A0A6P3I815</accession>
<keyword evidence="8" id="KW-0406">Ion transport</keyword>
<evidence type="ECO:0000256" key="1">
    <source>
        <dbReference type="ARBA" id="ARBA00004141"/>
    </source>
</evidence>
<dbReference type="GO" id="GO:0015271">
    <property type="term" value="F:outward rectifier potassium channel activity"/>
    <property type="evidence" value="ECO:0007669"/>
    <property type="project" value="TreeGrafter"/>
</dbReference>
<sequence>MAPDSRLSASPAKSGWRAWDASERGVQGCAVPVPSTLLLLLTYLTYLVLGTCVFWALESPAAHDSSKRFQRDKWALLRNFTCLDGQALDSLIRGIIEAYKNGDIVLGNTTSMGRWEFVGSFFFSVSTITTIASFRGITRTSSTVRPSSLDTAWEQNLGLTEDVLNQLLPSTQVPGRLREPEPPHDGRPALLHLLCSCGDPAQPRGAQPPGALHAAGGTPLCPQAGGRLEGPGQGPVAGRLQRPPVGPPAFPAVAPAALQPHGRLDLRGGLLLLLRHSQHRGLRRLRDWNEPLPELPAVVPEHSVSVDPLWDGVAGVDHQTDPLLTGGSTRIILLLSSEFQGELQAPKLQSGPG</sequence>
<feature type="compositionally biased region" description="Low complexity" evidence="5">
    <location>
        <begin position="202"/>
        <end position="211"/>
    </location>
</feature>
<dbReference type="AlphaFoldDB" id="A0A6P3I815"/>
<dbReference type="RefSeq" id="XP_010847000.1">
    <property type="nucleotide sequence ID" value="XM_010848698.1"/>
</dbReference>
<proteinExistence type="predicted"/>
<keyword evidence="4 6" id="KW-0472">Membrane</keyword>
<evidence type="ECO:0000256" key="6">
    <source>
        <dbReference type="SAM" id="Phobius"/>
    </source>
</evidence>
<dbReference type="KEGG" id="bbis:104994975"/>
<evidence type="ECO:0000313" key="7">
    <source>
        <dbReference type="Proteomes" id="UP000515208"/>
    </source>
</evidence>
<evidence type="ECO:0000256" key="4">
    <source>
        <dbReference type="ARBA" id="ARBA00023136"/>
    </source>
</evidence>
<comment type="subcellular location">
    <subcellularLocation>
        <location evidence="1">Membrane</location>
        <topology evidence="1">Multi-pass membrane protein</topology>
    </subcellularLocation>
</comment>
<reference evidence="8" key="1">
    <citation type="submission" date="2025-08" db="UniProtKB">
        <authorList>
            <consortium name="RefSeq"/>
        </authorList>
    </citation>
    <scope>IDENTIFICATION</scope>
    <source>
        <tissue evidence="8">Blood</tissue>
    </source>
</reference>
<keyword evidence="3 6" id="KW-1133">Transmembrane helix</keyword>
<feature type="transmembrane region" description="Helical" evidence="6">
    <location>
        <begin position="117"/>
        <end position="137"/>
    </location>
</feature>
<keyword evidence="7" id="KW-1185">Reference proteome</keyword>
<dbReference type="OrthoDB" id="297496at2759"/>
<evidence type="ECO:0000256" key="5">
    <source>
        <dbReference type="SAM" id="MobiDB-lite"/>
    </source>
</evidence>
<feature type="transmembrane region" description="Helical" evidence="6">
    <location>
        <begin position="37"/>
        <end position="57"/>
    </location>
</feature>
<keyword evidence="8" id="KW-0407">Ion channel</keyword>
<evidence type="ECO:0000313" key="8">
    <source>
        <dbReference type="RefSeq" id="XP_010847000.1"/>
    </source>
</evidence>
<dbReference type="CTD" id="89822"/>
<dbReference type="PANTHER" id="PTHR11003">
    <property type="entry name" value="POTASSIUM CHANNEL, SUBFAMILY K"/>
    <property type="match status" value="1"/>
</dbReference>
<evidence type="ECO:0000256" key="3">
    <source>
        <dbReference type="ARBA" id="ARBA00022989"/>
    </source>
</evidence>
<dbReference type="SUPFAM" id="SSF81324">
    <property type="entry name" value="Voltage-gated potassium channels"/>
    <property type="match status" value="1"/>
</dbReference>
<dbReference type="GO" id="GO:0030322">
    <property type="term" value="P:stabilization of membrane potential"/>
    <property type="evidence" value="ECO:0007669"/>
    <property type="project" value="TreeGrafter"/>
</dbReference>
<feature type="region of interest" description="Disordered" evidence="5">
    <location>
        <begin position="202"/>
        <end position="244"/>
    </location>
</feature>
<gene>
    <name evidence="8" type="primary">KCNK17</name>
</gene>
<dbReference type="GO" id="GO:0022841">
    <property type="term" value="F:potassium ion leak channel activity"/>
    <property type="evidence" value="ECO:0007669"/>
    <property type="project" value="TreeGrafter"/>
</dbReference>
<protein>
    <submittedName>
        <fullName evidence="8">Potassium channel subfamily K member 17 isoform X1</fullName>
    </submittedName>
</protein>
<dbReference type="InterPro" id="IPR003280">
    <property type="entry name" value="2pore_dom_K_chnl"/>
</dbReference>
<dbReference type="PANTHER" id="PTHR11003:SF340">
    <property type="entry name" value="POTASSIUM CHANNEL SUBFAMILY K MEMBER 17"/>
    <property type="match status" value="1"/>
</dbReference>
<dbReference type="GO" id="GO:0005886">
    <property type="term" value="C:plasma membrane"/>
    <property type="evidence" value="ECO:0007669"/>
    <property type="project" value="TreeGrafter"/>
</dbReference>
<name>A0A6P3I815_BISBB</name>
<dbReference type="Proteomes" id="UP000515208">
    <property type="component" value="Unplaced"/>
</dbReference>